<dbReference type="Proteomes" id="UP001519271">
    <property type="component" value="Unassembled WGS sequence"/>
</dbReference>
<dbReference type="Gene3D" id="3.40.630.30">
    <property type="match status" value="1"/>
</dbReference>
<dbReference type="InterPro" id="IPR016181">
    <property type="entry name" value="Acyl_CoA_acyltransferase"/>
</dbReference>
<gene>
    <name evidence="1" type="ORF">J2Z34_001970</name>
</gene>
<protein>
    <submittedName>
        <fullName evidence="1">GNAT superfamily N-acetyltransferase</fullName>
    </submittedName>
</protein>
<sequence>MGITLREAAAGKVLDDFVKLPFSLYEGIESWVPPIISDNRKYVTGKNNYMNQAGPNSRIVAYLDGVPAGRLLFGINEHLNHAKGFREGYLSLFECTDNQTVANAMLDYARSWFREKGIEYMKGPLSLPGGDDYRGFLIDNFDSPTYVMQTYNHKYYNDLVMAYGFEKYLDCYGYDLKDDQEDIKKFERLVPLAMKRYGYTVDRIDLTNIDREMKDVKKIIEMSMPDDWDDFIPPSDEEIALVAKQLLPYADPDFIYIARTLEGEPIGFDIALPDYNMVLKRMNGRLFPFGMLKYIKYRKKIDRLRIFVLFVVPEYRKRGVSGAIYLNMWRKGIEKGYKRGEASTIWEYNKPMITDIKEFIGEPYKTYRLYRMDV</sequence>
<evidence type="ECO:0000313" key="2">
    <source>
        <dbReference type="Proteomes" id="UP001519271"/>
    </source>
</evidence>
<comment type="caution">
    <text evidence="1">The sequence shown here is derived from an EMBL/GenBank/DDBJ whole genome shotgun (WGS) entry which is preliminary data.</text>
</comment>
<dbReference type="InterPro" id="IPR039968">
    <property type="entry name" value="BcerS-like"/>
</dbReference>
<dbReference type="RefSeq" id="WP_209459678.1">
    <property type="nucleotide sequence ID" value="NZ_JAGGKC010000015.1"/>
</dbReference>
<keyword evidence="2" id="KW-1185">Reference proteome</keyword>
<dbReference type="PANTHER" id="PTHR41368:SF1">
    <property type="entry name" value="PROTEIN YGHO"/>
    <property type="match status" value="1"/>
</dbReference>
<accession>A0ABS4G4L9</accession>
<proteinExistence type="predicted"/>
<dbReference type="SUPFAM" id="SSF55729">
    <property type="entry name" value="Acyl-CoA N-acyltransferases (Nat)"/>
    <property type="match status" value="1"/>
</dbReference>
<dbReference type="EMBL" id="JAGGKC010000015">
    <property type="protein sequence ID" value="MBP1919481.1"/>
    <property type="molecule type" value="Genomic_DNA"/>
</dbReference>
<organism evidence="1 2">
    <name type="scientific">Youngiibacter multivorans</name>
    <dbReference type="NCBI Taxonomy" id="937251"/>
    <lineage>
        <taxon>Bacteria</taxon>
        <taxon>Bacillati</taxon>
        <taxon>Bacillota</taxon>
        <taxon>Clostridia</taxon>
        <taxon>Eubacteriales</taxon>
        <taxon>Clostridiaceae</taxon>
        <taxon>Youngiibacter</taxon>
    </lineage>
</organism>
<reference evidence="1 2" key="1">
    <citation type="submission" date="2021-03" db="EMBL/GenBank/DDBJ databases">
        <title>Genomic Encyclopedia of Type Strains, Phase IV (KMG-IV): sequencing the most valuable type-strain genomes for metagenomic binning, comparative biology and taxonomic classification.</title>
        <authorList>
            <person name="Goeker M."/>
        </authorList>
    </citation>
    <scope>NUCLEOTIDE SEQUENCE [LARGE SCALE GENOMIC DNA]</scope>
    <source>
        <strain evidence="1 2">DSM 6139</strain>
    </source>
</reference>
<name>A0ABS4G4L9_9CLOT</name>
<dbReference type="PANTHER" id="PTHR41368">
    <property type="entry name" value="PROTEIN YGHO"/>
    <property type="match status" value="1"/>
</dbReference>
<evidence type="ECO:0000313" key="1">
    <source>
        <dbReference type="EMBL" id="MBP1919481.1"/>
    </source>
</evidence>